<evidence type="ECO:0000259" key="8">
    <source>
        <dbReference type="Pfam" id="PF14416"/>
    </source>
</evidence>
<dbReference type="Proteomes" id="UP001154282">
    <property type="component" value="Unassembled WGS sequence"/>
</dbReference>
<dbReference type="InterPro" id="IPR025846">
    <property type="entry name" value="TBL_N"/>
</dbReference>
<dbReference type="GO" id="GO:0016020">
    <property type="term" value="C:membrane"/>
    <property type="evidence" value="ECO:0007669"/>
    <property type="project" value="UniProtKB-SubCell"/>
</dbReference>
<dbReference type="PANTHER" id="PTHR32285">
    <property type="entry name" value="PROTEIN TRICHOME BIREFRINGENCE-LIKE 9-RELATED"/>
    <property type="match status" value="1"/>
</dbReference>
<evidence type="ECO:0000313" key="10">
    <source>
        <dbReference type="Proteomes" id="UP001154282"/>
    </source>
</evidence>
<evidence type="ECO:0000256" key="6">
    <source>
        <dbReference type="ARBA" id="ARBA00023136"/>
    </source>
</evidence>
<protein>
    <recommendedName>
        <fullName evidence="11">Trichome birefringence-like N-terminal domain-containing protein</fullName>
    </recommendedName>
</protein>
<name>A0AAV0NSW2_9ROSI</name>
<comment type="caution">
    <text evidence="9">The sequence shown here is derived from an EMBL/GenBank/DDBJ whole genome shotgun (WGS) entry which is preliminary data.</text>
</comment>
<proteinExistence type="inferred from homology"/>
<sequence length="369" mass="41761">MAASGAEAAAANSIKPTKLQFLYQNCSSNVYQGRWVPDSTNYPLYDSSACPFIRREFDCLKYGRLDHQYLHYRWQPSDPGCTLPRFNGVEFLRRMKGKKIMFVGDSLSMNQYESLLCMLHAAAPNSNITRLAQPFPTVMFQDYGVSIMLFTSHYLVDIQQDKIGRRVLNLGSVSSGNLWKQMDVLIFNTWLWWYRKGPKQGWNYIRDGKIISKDMNRMTAFTKALRTWAKWVDSSVDTRKTSVFFQGVSPAHYNGAAWGRPGVRDCSNETKPIAGGLTQSVVPLALKVQQDIIGSIRKPVHFLNITAMSYMRKDGHPASHNGLGGMDCTHWCVAGVPDTWNHILSTILIHSGKRGKESKTLPRQTLAHK</sequence>
<dbReference type="Pfam" id="PF13839">
    <property type="entry name" value="PC-Esterase"/>
    <property type="match status" value="1"/>
</dbReference>
<keyword evidence="10" id="KW-1185">Reference proteome</keyword>
<feature type="domain" description="Trichome birefringence-like N-terminal" evidence="8">
    <location>
        <begin position="29"/>
        <end position="78"/>
    </location>
</feature>
<keyword evidence="5" id="KW-1133">Transmembrane helix</keyword>
<keyword evidence="6" id="KW-0472">Membrane</keyword>
<dbReference type="Pfam" id="PF14416">
    <property type="entry name" value="PMR5N"/>
    <property type="match status" value="1"/>
</dbReference>
<dbReference type="EMBL" id="CAMGYJ010000008">
    <property type="protein sequence ID" value="CAI0461755.1"/>
    <property type="molecule type" value="Genomic_DNA"/>
</dbReference>
<dbReference type="GO" id="GO:0005794">
    <property type="term" value="C:Golgi apparatus"/>
    <property type="evidence" value="ECO:0007669"/>
    <property type="project" value="TreeGrafter"/>
</dbReference>
<evidence type="ECO:0000259" key="7">
    <source>
        <dbReference type="Pfam" id="PF13839"/>
    </source>
</evidence>
<evidence type="ECO:0000313" key="9">
    <source>
        <dbReference type="EMBL" id="CAI0461755.1"/>
    </source>
</evidence>
<evidence type="ECO:0000256" key="5">
    <source>
        <dbReference type="ARBA" id="ARBA00022989"/>
    </source>
</evidence>
<evidence type="ECO:0008006" key="11">
    <source>
        <dbReference type="Google" id="ProtNLM"/>
    </source>
</evidence>
<reference evidence="9" key="1">
    <citation type="submission" date="2022-08" db="EMBL/GenBank/DDBJ databases">
        <authorList>
            <person name="Gutierrez-Valencia J."/>
        </authorList>
    </citation>
    <scope>NUCLEOTIDE SEQUENCE</scope>
</reference>
<evidence type="ECO:0000256" key="2">
    <source>
        <dbReference type="ARBA" id="ARBA00007727"/>
    </source>
</evidence>
<dbReference type="InterPro" id="IPR026057">
    <property type="entry name" value="TBL_C"/>
</dbReference>
<dbReference type="InterPro" id="IPR029962">
    <property type="entry name" value="TBL"/>
</dbReference>
<evidence type="ECO:0000256" key="1">
    <source>
        <dbReference type="ARBA" id="ARBA00004167"/>
    </source>
</evidence>
<dbReference type="PANTHER" id="PTHR32285:SF36">
    <property type="entry name" value="PROTEIN TRICHOME BIREFRINGENCE-LIKE 38"/>
    <property type="match status" value="1"/>
</dbReference>
<comment type="subcellular location">
    <subcellularLocation>
        <location evidence="1">Membrane</location>
        <topology evidence="1">Single-pass membrane protein</topology>
    </subcellularLocation>
</comment>
<organism evidence="9 10">
    <name type="scientific">Linum tenue</name>
    <dbReference type="NCBI Taxonomy" id="586396"/>
    <lineage>
        <taxon>Eukaryota</taxon>
        <taxon>Viridiplantae</taxon>
        <taxon>Streptophyta</taxon>
        <taxon>Embryophyta</taxon>
        <taxon>Tracheophyta</taxon>
        <taxon>Spermatophyta</taxon>
        <taxon>Magnoliopsida</taxon>
        <taxon>eudicotyledons</taxon>
        <taxon>Gunneridae</taxon>
        <taxon>Pentapetalae</taxon>
        <taxon>rosids</taxon>
        <taxon>fabids</taxon>
        <taxon>Malpighiales</taxon>
        <taxon>Linaceae</taxon>
        <taxon>Linum</taxon>
    </lineage>
</organism>
<evidence type="ECO:0000256" key="4">
    <source>
        <dbReference type="ARBA" id="ARBA00022968"/>
    </source>
</evidence>
<feature type="domain" description="Trichome birefringence-like C-terminal" evidence="7">
    <location>
        <begin position="83"/>
        <end position="346"/>
    </location>
</feature>
<dbReference type="GO" id="GO:0016413">
    <property type="term" value="F:O-acetyltransferase activity"/>
    <property type="evidence" value="ECO:0007669"/>
    <property type="project" value="InterPro"/>
</dbReference>
<keyword evidence="3" id="KW-0812">Transmembrane</keyword>
<gene>
    <name evidence="9" type="ORF">LITE_LOCUS35087</name>
</gene>
<keyword evidence="4" id="KW-0735">Signal-anchor</keyword>
<comment type="similarity">
    <text evidence="2">Belongs to the PC-esterase family. TBL subfamily.</text>
</comment>
<evidence type="ECO:0000256" key="3">
    <source>
        <dbReference type="ARBA" id="ARBA00022692"/>
    </source>
</evidence>
<accession>A0AAV0NSW2</accession>
<dbReference type="AlphaFoldDB" id="A0AAV0NSW2"/>